<sequence length="175" mass="19852">ILAGAKTEQETIVVLNSDWLNLVKKQSAHRFLRAALICVPCKLISSCFPDLGSDILSINTEEENNFLLTMFQTKWNGPNEILLGMFYDSDDDALKWFDTSELTYKNFREGAQVEMGLLTCAKMNTSTGRWDLVNCETFAQAGTLCKTKARMLCSLVIIDEKKGQRYYQWRTGIGQ</sequence>
<dbReference type="CDD" id="cd00037">
    <property type="entry name" value="CLECT"/>
    <property type="match status" value="1"/>
</dbReference>
<dbReference type="InterPro" id="IPR016187">
    <property type="entry name" value="CTDL_fold"/>
</dbReference>
<dbReference type="PROSITE" id="PS50041">
    <property type="entry name" value="C_TYPE_LECTIN_2"/>
    <property type="match status" value="1"/>
</dbReference>
<accession>A0A8C5WCP9</accession>
<reference evidence="3" key="1">
    <citation type="submission" date="2025-08" db="UniProtKB">
        <authorList>
            <consortium name="Ensembl"/>
        </authorList>
    </citation>
    <scope>IDENTIFICATION</scope>
</reference>
<dbReference type="Proteomes" id="UP000694569">
    <property type="component" value="Unplaced"/>
</dbReference>
<dbReference type="InterPro" id="IPR050976">
    <property type="entry name" value="Snaclec"/>
</dbReference>
<name>A0A8C5WCP9_9ANUR</name>
<evidence type="ECO:0000256" key="1">
    <source>
        <dbReference type="ARBA" id="ARBA00023157"/>
    </source>
</evidence>
<feature type="domain" description="C-type lectin" evidence="2">
    <location>
        <begin position="47"/>
        <end position="136"/>
    </location>
</feature>
<dbReference type="InterPro" id="IPR001304">
    <property type="entry name" value="C-type_lectin-like"/>
</dbReference>
<gene>
    <name evidence="3" type="primary">CD302</name>
</gene>
<dbReference type="Ensembl" id="ENSLLET00000029681.1">
    <property type="protein sequence ID" value="ENSLLEP00000028572.1"/>
    <property type="gene ID" value="ENSLLEG00000017905.1"/>
</dbReference>
<dbReference type="SUPFAM" id="SSF56436">
    <property type="entry name" value="C-type lectin-like"/>
    <property type="match status" value="1"/>
</dbReference>
<keyword evidence="1" id="KW-1015">Disulfide bond</keyword>
<proteinExistence type="predicted"/>
<protein>
    <submittedName>
        <fullName evidence="3">CD302 molecule</fullName>
    </submittedName>
</protein>
<evidence type="ECO:0000313" key="4">
    <source>
        <dbReference type="Proteomes" id="UP000694569"/>
    </source>
</evidence>
<evidence type="ECO:0000313" key="3">
    <source>
        <dbReference type="Ensembl" id="ENSLLEP00000028572.1"/>
    </source>
</evidence>
<evidence type="ECO:0000259" key="2">
    <source>
        <dbReference type="PROSITE" id="PS50041"/>
    </source>
</evidence>
<dbReference type="PANTHER" id="PTHR22991:SF41">
    <property type="entry name" value="CUB DOMAIN-CONTAINING PROTEIN-RELATED"/>
    <property type="match status" value="1"/>
</dbReference>
<dbReference type="Gene3D" id="3.10.100.10">
    <property type="entry name" value="Mannose-Binding Protein A, subunit A"/>
    <property type="match status" value="1"/>
</dbReference>
<dbReference type="PANTHER" id="PTHR22991">
    <property type="entry name" value="PROTEIN CBG13490"/>
    <property type="match status" value="1"/>
</dbReference>
<dbReference type="AlphaFoldDB" id="A0A8C5WCP9"/>
<reference evidence="3" key="2">
    <citation type="submission" date="2025-09" db="UniProtKB">
        <authorList>
            <consortium name="Ensembl"/>
        </authorList>
    </citation>
    <scope>IDENTIFICATION</scope>
</reference>
<organism evidence="3 4">
    <name type="scientific">Leptobrachium leishanense</name>
    <name type="common">Leishan spiny toad</name>
    <dbReference type="NCBI Taxonomy" id="445787"/>
    <lineage>
        <taxon>Eukaryota</taxon>
        <taxon>Metazoa</taxon>
        <taxon>Chordata</taxon>
        <taxon>Craniata</taxon>
        <taxon>Vertebrata</taxon>
        <taxon>Euteleostomi</taxon>
        <taxon>Amphibia</taxon>
        <taxon>Batrachia</taxon>
        <taxon>Anura</taxon>
        <taxon>Pelobatoidea</taxon>
        <taxon>Megophryidae</taxon>
        <taxon>Leptobrachium</taxon>
    </lineage>
</organism>
<dbReference type="GeneTree" id="ENSGT01150000286973"/>
<dbReference type="InterPro" id="IPR016186">
    <property type="entry name" value="C-type_lectin-like/link_sf"/>
</dbReference>
<keyword evidence="4" id="KW-1185">Reference proteome</keyword>
<dbReference type="Pfam" id="PF00059">
    <property type="entry name" value="Lectin_C"/>
    <property type="match status" value="1"/>
</dbReference>